<reference evidence="2 3" key="1">
    <citation type="submission" date="2016-10" db="EMBL/GenBank/DDBJ databases">
        <title>Genome sequence of Mycobacterium talmonii.</title>
        <authorList>
            <person name="Greninger A.L."/>
            <person name="Elliott B."/>
            <person name="Vasireddy S."/>
            <person name="Vasireddy R."/>
        </authorList>
    </citation>
    <scope>NUCLEOTIDE SEQUENCE [LARGE SCALE GENOMIC DNA]</scope>
    <source>
        <strain evidence="3">NE-TNMC-100812</strain>
    </source>
</reference>
<name>A0A1S1NEM6_9MYCO</name>
<accession>A0A1S1NEM6</accession>
<organism evidence="2 3">
    <name type="scientific">Mycobacterium talmoniae</name>
    <dbReference type="NCBI Taxonomy" id="1858794"/>
    <lineage>
        <taxon>Bacteria</taxon>
        <taxon>Bacillati</taxon>
        <taxon>Actinomycetota</taxon>
        <taxon>Actinomycetes</taxon>
        <taxon>Mycobacteriales</taxon>
        <taxon>Mycobacteriaceae</taxon>
        <taxon>Mycobacterium</taxon>
    </lineage>
</organism>
<evidence type="ECO:0000313" key="2">
    <source>
        <dbReference type="EMBL" id="OHU98197.1"/>
    </source>
</evidence>
<comment type="caution">
    <text evidence="2">The sequence shown here is derived from an EMBL/GenBank/DDBJ whole genome shotgun (WGS) entry which is preliminary data.</text>
</comment>
<dbReference type="Proteomes" id="UP000179734">
    <property type="component" value="Unassembled WGS sequence"/>
</dbReference>
<evidence type="ECO:0000313" key="3">
    <source>
        <dbReference type="Proteomes" id="UP000179734"/>
    </source>
</evidence>
<gene>
    <name evidence="2" type="ORF">BKN37_21060</name>
</gene>
<keyword evidence="3" id="KW-1185">Reference proteome</keyword>
<dbReference type="RefSeq" id="WP_071028906.1">
    <property type="nucleotide sequence ID" value="NZ_MLQM01000150.1"/>
</dbReference>
<protein>
    <submittedName>
        <fullName evidence="2">Uncharacterized protein</fullName>
    </submittedName>
</protein>
<proteinExistence type="predicted"/>
<dbReference type="AlphaFoldDB" id="A0A1S1NEM6"/>
<evidence type="ECO:0000256" key="1">
    <source>
        <dbReference type="SAM" id="MobiDB-lite"/>
    </source>
</evidence>
<sequence length="98" mass="10833">MIHASPTPPGATAFRDQLHTDAAEFVAKITAKKQAFVTHPDRQDHGTVVDSSAPAWTPNDLTADPPDAGMVKVRWFDSVDTTQLYWEYAAELRPAEVR</sequence>
<dbReference type="EMBL" id="MLQM01000150">
    <property type="protein sequence ID" value="OHU98197.1"/>
    <property type="molecule type" value="Genomic_DNA"/>
</dbReference>
<feature type="region of interest" description="Disordered" evidence="1">
    <location>
        <begin position="39"/>
        <end position="64"/>
    </location>
</feature>